<sequence>MTGGAGPAVDGLLRAQLADPACTWSLGGYGAAAVFARQPDEPARPLEDDAIGLRTARGALAVRAHPDLRPFAYETGFADGWSQTVALCLPEAACAMGRRTVLTELGPDEAAIRPEDRAARLFDLGLGLPAADACIRTADPARIARLRALAGRPLLAAGAAAMPSAVISSLDQIVITRIGRVEVFAPEADRAAAGPGPRCHLLPQLLRLARTHAATAPIPPGWIPCGTLHPAHPARDGAGRPVPFDAGRHAAFGRVLDRWGDPALVALRRAVLDGKDPDPPRAGGRFARSAIRAARAQRGACLG</sequence>
<dbReference type="Proteomes" id="UP001355206">
    <property type="component" value="Unassembled WGS sequence"/>
</dbReference>
<protein>
    <submittedName>
        <fullName evidence="1">Uncharacterized protein</fullName>
    </submittedName>
</protein>
<reference evidence="1 2" key="1">
    <citation type="journal article" date="2012" name="Genet. Mol. Biol.">
        <title>Analysis of 16S rRNA and mxaF genes revealing insights into Methylobacterium niche-specific plant association.</title>
        <authorList>
            <person name="Dourado M.N."/>
            <person name="Andreote F.D."/>
            <person name="Dini-Andreote F."/>
            <person name="Conti R."/>
            <person name="Araujo J.M."/>
            <person name="Araujo W.L."/>
        </authorList>
    </citation>
    <scope>NUCLEOTIDE SEQUENCE [LARGE SCALE GENOMIC DNA]</scope>
    <source>
        <strain evidence="1 2">TC3-10</strain>
    </source>
</reference>
<dbReference type="RefSeq" id="WP_331300950.1">
    <property type="nucleotide sequence ID" value="NZ_MLCA01000001.1"/>
</dbReference>
<organism evidence="1 2">
    <name type="scientific">Methylobacterium oryzae</name>
    <dbReference type="NCBI Taxonomy" id="334852"/>
    <lineage>
        <taxon>Bacteria</taxon>
        <taxon>Pseudomonadati</taxon>
        <taxon>Pseudomonadota</taxon>
        <taxon>Alphaproteobacteria</taxon>
        <taxon>Hyphomicrobiales</taxon>
        <taxon>Methylobacteriaceae</taxon>
        <taxon>Methylobacterium</taxon>
    </lineage>
</organism>
<dbReference type="InterPro" id="IPR053838">
    <property type="entry name" value="DUF6925"/>
</dbReference>
<name>A0ABU7TJB4_9HYPH</name>
<keyword evidence="2" id="KW-1185">Reference proteome</keyword>
<proteinExistence type="predicted"/>
<evidence type="ECO:0000313" key="2">
    <source>
        <dbReference type="Proteomes" id="UP001355206"/>
    </source>
</evidence>
<comment type="caution">
    <text evidence="1">The sequence shown here is derived from an EMBL/GenBank/DDBJ whole genome shotgun (WGS) entry which is preliminary data.</text>
</comment>
<evidence type="ECO:0000313" key="1">
    <source>
        <dbReference type="EMBL" id="MEE7489802.1"/>
    </source>
</evidence>
<accession>A0ABU7TJB4</accession>
<dbReference type="EMBL" id="MLCA01000001">
    <property type="protein sequence ID" value="MEE7489802.1"/>
    <property type="molecule type" value="Genomic_DNA"/>
</dbReference>
<gene>
    <name evidence="1" type="ORF">MOTC310_04685</name>
</gene>
<dbReference type="Pfam" id="PF21973">
    <property type="entry name" value="DUF6925"/>
    <property type="match status" value="1"/>
</dbReference>